<evidence type="ECO:0000313" key="14">
    <source>
        <dbReference type="Proteomes" id="UP000054270"/>
    </source>
</evidence>
<evidence type="ECO:0000256" key="4">
    <source>
        <dbReference type="ARBA" id="ARBA00013533"/>
    </source>
</evidence>
<feature type="region of interest" description="Disordered" evidence="10">
    <location>
        <begin position="387"/>
        <end position="437"/>
    </location>
</feature>
<feature type="transmembrane region" description="Helical" evidence="11">
    <location>
        <begin position="227"/>
        <end position="247"/>
    </location>
</feature>
<dbReference type="PANTHER" id="PTHR47549">
    <property type="entry name" value="GOLGI APPARATUS MEMBRANE PROTEIN TVP38-RELATED"/>
    <property type="match status" value="1"/>
</dbReference>
<organism evidence="13 14">
    <name type="scientific">Hypholoma sublateritium (strain FD-334 SS-4)</name>
    <dbReference type="NCBI Taxonomy" id="945553"/>
    <lineage>
        <taxon>Eukaryota</taxon>
        <taxon>Fungi</taxon>
        <taxon>Dikarya</taxon>
        <taxon>Basidiomycota</taxon>
        <taxon>Agaricomycotina</taxon>
        <taxon>Agaricomycetes</taxon>
        <taxon>Agaricomycetidae</taxon>
        <taxon>Agaricales</taxon>
        <taxon>Agaricineae</taxon>
        <taxon>Strophariaceae</taxon>
        <taxon>Hypholoma</taxon>
    </lineage>
</organism>
<gene>
    <name evidence="13" type="ORF">HYPSUDRAFT_47208</name>
</gene>
<dbReference type="Proteomes" id="UP000054270">
    <property type="component" value="Unassembled WGS sequence"/>
</dbReference>
<dbReference type="InterPro" id="IPR051076">
    <property type="entry name" value="Golgi_membrane_TVP38/TMEM64"/>
</dbReference>
<keyword evidence="14" id="KW-1185">Reference proteome</keyword>
<comment type="subcellular location">
    <subcellularLocation>
        <location evidence="2">Golgi apparatus membrane</location>
        <topology evidence="2">Multi-pass membrane protein</topology>
    </subcellularLocation>
</comment>
<dbReference type="EMBL" id="KN817618">
    <property type="protein sequence ID" value="KJA16597.1"/>
    <property type="molecule type" value="Genomic_DNA"/>
</dbReference>
<name>A0A0D2KPP2_HYPSF</name>
<accession>A0A0D2KPP2</accession>
<evidence type="ECO:0000256" key="7">
    <source>
        <dbReference type="ARBA" id="ARBA00022989"/>
    </source>
</evidence>
<proteinExistence type="inferred from homology"/>
<protein>
    <recommendedName>
        <fullName evidence="4">Golgi apparatus membrane protein TVP38</fullName>
    </recommendedName>
    <alternativeName>
        <fullName evidence="5">Golgi apparatus membrane protein tvp38</fullName>
    </alternativeName>
</protein>
<feature type="transmembrane region" description="Helical" evidence="11">
    <location>
        <begin position="271"/>
        <end position="292"/>
    </location>
</feature>
<dbReference type="InterPro" id="IPR032816">
    <property type="entry name" value="VTT_dom"/>
</dbReference>
<evidence type="ECO:0000256" key="11">
    <source>
        <dbReference type="SAM" id="Phobius"/>
    </source>
</evidence>
<evidence type="ECO:0000256" key="8">
    <source>
        <dbReference type="ARBA" id="ARBA00023034"/>
    </source>
</evidence>
<dbReference type="STRING" id="945553.A0A0D2KPP2"/>
<evidence type="ECO:0000256" key="10">
    <source>
        <dbReference type="SAM" id="MobiDB-lite"/>
    </source>
</evidence>
<feature type="region of interest" description="Disordered" evidence="10">
    <location>
        <begin position="1"/>
        <end position="63"/>
    </location>
</feature>
<keyword evidence="9 11" id="KW-0472">Membrane</keyword>
<keyword evidence="8" id="KW-0333">Golgi apparatus</keyword>
<evidence type="ECO:0000256" key="9">
    <source>
        <dbReference type="ARBA" id="ARBA00023136"/>
    </source>
</evidence>
<feature type="region of interest" description="Disordered" evidence="10">
    <location>
        <begin position="497"/>
        <end position="539"/>
    </location>
</feature>
<feature type="transmembrane region" description="Helical" evidence="11">
    <location>
        <begin position="85"/>
        <end position="104"/>
    </location>
</feature>
<comment type="function">
    <text evidence="1">Golgi membrane protein involved in vesicular trafficking and spindle migration.</text>
</comment>
<dbReference type="OrthoDB" id="166803at2759"/>
<dbReference type="PANTHER" id="PTHR47549:SF2">
    <property type="entry name" value="GOLGI APPARATUS MEMBRANE PROTEIN TVP38"/>
    <property type="match status" value="1"/>
</dbReference>
<comment type="similarity">
    <text evidence="3">Belongs to the TVP38/TMEM64 family.</text>
</comment>
<evidence type="ECO:0000256" key="6">
    <source>
        <dbReference type="ARBA" id="ARBA00022692"/>
    </source>
</evidence>
<sequence length="539" mass="59632">MNVQSHEFRPPNMMSTAGYPPAQGQLYPNSAAQSTTTFDTKSPQDPRMLSRTPSPTPSEQKELDTGAVDWKTISKPKFWLRKEWIWYYVALVLILIITALVTIFHTQIVHALSPVTKWLHGLKFGWLVPIGVLFVLSFPPLFGHEIVAILCGLVWGLWIGFGIVAAGTFIGEVGNFYAFKYCCRARGLKMERTKITYACLARVVRDGGFKIALIARLSAIPGHFTTAIFSTCGMGILVFCLAAILSLPKQFITVYLGVILEGNNKDTKSKIISDSVLALTFIITIVAMWYIYHQMNKVKPLVIYDRRKARQAKLLRSTSSAHQAEASGSTVNMVYGHNISDSDIPLTAEQQWHARQKAAAYDSDPEVNQIYAPKPLANNEVFLPLNNPRDIEESGSHGRNDSTYSVAWEPQSQQPGRGYATPPTSQPPYNQRPNFQVDVGQTPTQAAFVNAPGARHPGPQAHEPQSPFDDAYGGYRVPSPPVAGHGMHYQERTDATFATALSGSPKEHHDDLPNPYVQPSIRQVSPAPPGYQYSQGPLR</sequence>
<dbReference type="Pfam" id="PF09335">
    <property type="entry name" value="VTT_dom"/>
    <property type="match status" value="1"/>
</dbReference>
<evidence type="ECO:0000313" key="13">
    <source>
        <dbReference type="EMBL" id="KJA16597.1"/>
    </source>
</evidence>
<evidence type="ECO:0000256" key="3">
    <source>
        <dbReference type="ARBA" id="ARBA00008640"/>
    </source>
</evidence>
<evidence type="ECO:0000256" key="5">
    <source>
        <dbReference type="ARBA" id="ARBA00020673"/>
    </source>
</evidence>
<keyword evidence="7 11" id="KW-1133">Transmembrane helix</keyword>
<dbReference type="AlphaFoldDB" id="A0A0D2KPP2"/>
<feature type="domain" description="VTT" evidence="12">
    <location>
        <begin position="144"/>
        <end position="257"/>
    </location>
</feature>
<keyword evidence="6 11" id="KW-0812">Transmembrane</keyword>
<reference evidence="14" key="1">
    <citation type="submission" date="2014-04" db="EMBL/GenBank/DDBJ databases">
        <title>Evolutionary Origins and Diversification of the Mycorrhizal Mutualists.</title>
        <authorList>
            <consortium name="DOE Joint Genome Institute"/>
            <consortium name="Mycorrhizal Genomics Consortium"/>
            <person name="Kohler A."/>
            <person name="Kuo A."/>
            <person name="Nagy L.G."/>
            <person name="Floudas D."/>
            <person name="Copeland A."/>
            <person name="Barry K.W."/>
            <person name="Cichocki N."/>
            <person name="Veneault-Fourrey C."/>
            <person name="LaButti K."/>
            <person name="Lindquist E.A."/>
            <person name="Lipzen A."/>
            <person name="Lundell T."/>
            <person name="Morin E."/>
            <person name="Murat C."/>
            <person name="Riley R."/>
            <person name="Ohm R."/>
            <person name="Sun H."/>
            <person name="Tunlid A."/>
            <person name="Henrissat B."/>
            <person name="Grigoriev I.V."/>
            <person name="Hibbett D.S."/>
            <person name="Martin F."/>
        </authorList>
    </citation>
    <scope>NUCLEOTIDE SEQUENCE [LARGE SCALE GENOMIC DNA]</scope>
    <source>
        <strain evidence="14">FD-334 SS-4</strain>
    </source>
</reference>
<feature type="transmembrane region" description="Helical" evidence="11">
    <location>
        <begin position="149"/>
        <end position="170"/>
    </location>
</feature>
<dbReference type="OMA" id="MERTKIT"/>
<feature type="compositionally biased region" description="Polar residues" evidence="10">
    <location>
        <begin position="427"/>
        <end position="437"/>
    </location>
</feature>
<feature type="transmembrane region" description="Helical" evidence="11">
    <location>
        <begin position="124"/>
        <end position="142"/>
    </location>
</feature>
<evidence type="ECO:0000256" key="2">
    <source>
        <dbReference type="ARBA" id="ARBA00004653"/>
    </source>
</evidence>
<dbReference type="GO" id="GO:0000139">
    <property type="term" value="C:Golgi membrane"/>
    <property type="evidence" value="ECO:0007669"/>
    <property type="project" value="UniProtKB-SubCell"/>
</dbReference>
<feature type="compositionally biased region" description="Basic and acidic residues" evidence="10">
    <location>
        <begin position="389"/>
        <end position="400"/>
    </location>
</feature>
<evidence type="ECO:0000256" key="1">
    <source>
        <dbReference type="ARBA" id="ARBA00002978"/>
    </source>
</evidence>
<feature type="compositionally biased region" description="Polar residues" evidence="10">
    <location>
        <begin position="401"/>
        <end position="415"/>
    </location>
</feature>
<feature type="compositionally biased region" description="Polar residues" evidence="10">
    <location>
        <begin position="26"/>
        <end position="43"/>
    </location>
</feature>
<evidence type="ECO:0000259" key="12">
    <source>
        <dbReference type="Pfam" id="PF09335"/>
    </source>
</evidence>